<evidence type="ECO:0000313" key="3">
    <source>
        <dbReference type="EMBL" id="KAK9127552.1"/>
    </source>
</evidence>
<proteinExistence type="predicted"/>
<dbReference type="Proteomes" id="UP001420932">
    <property type="component" value="Unassembled WGS sequence"/>
</dbReference>
<feature type="compositionally biased region" description="Basic and acidic residues" evidence="1">
    <location>
        <begin position="36"/>
        <end position="50"/>
    </location>
</feature>
<organism evidence="3 4">
    <name type="scientific">Stephania yunnanensis</name>
    <dbReference type="NCBI Taxonomy" id="152371"/>
    <lineage>
        <taxon>Eukaryota</taxon>
        <taxon>Viridiplantae</taxon>
        <taxon>Streptophyta</taxon>
        <taxon>Embryophyta</taxon>
        <taxon>Tracheophyta</taxon>
        <taxon>Spermatophyta</taxon>
        <taxon>Magnoliopsida</taxon>
        <taxon>Ranunculales</taxon>
        <taxon>Menispermaceae</taxon>
        <taxon>Menispermoideae</taxon>
        <taxon>Cissampelideae</taxon>
        <taxon>Stephania</taxon>
    </lineage>
</organism>
<dbReference type="EMBL" id="JBBNAF010000007">
    <property type="protein sequence ID" value="KAK9127552.1"/>
    <property type="molecule type" value="Genomic_DNA"/>
</dbReference>
<keyword evidence="4" id="KW-1185">Reference proteome</keyword>
<comment type="caution">
    <text evidence="3">The sequence shown here is derived from an EMBL/GenBank/DDBJ whole genome shotgun (WGS) entry which is preliminary data.</text>
</comment>
<accession>A0AAP0P1A5</accession>
<reference evidence="3 4" key="1">
    <citation type="submission" date="2024-01" db="EMBL/GenBank/DDBJ databases">
        <title>Genome assemblies of Stephania.</title>
        <authorList>
            <person name="Yang L."/>
        </authorList>
    </citation>
    <scope>NUCLEOTIDE SEQUENCE [LARGE SCALE GENOMIC DNA]</scope>
    <source>
        <strain evidence="3">YNDBR</strain>
        <tissue evidence="3">Leaf</tissue>
    </source>
</reference>
<dbReference type="AlphaFoldDB" id="A0AAP0P1A5"/>
<feature type="chain" id="PRO_5043041568" evidence="2">
    <location>
        <begin position="26"/>
        <end position="80"/>
    </location>
</feature>
<keyword evidence="2" id="KW-0732">Signal</keyword>
<name>A0AAP0P1A5_9MAGN</name>
<evidence type="ECO:0000313" key="4">
    <source>
        <dbReference type="Proteomes" id="UP001420932"/>
    </source>
</evidence>
<sequence>MKKLVMVVSVVLLVVIVLAAQLACARNVNNRRLILQDEKGEDGEGQKGFDESDNQPSINNHHSIPRRSYGGDSTQSNGET</sequence>
<protein>
    <submittedName>
        <fullName evidence="3">Uncharacterized protein</fullName>
    </submittedName>
</protein>
<feature type="region of interest" description="Disordered" evidence="1">
    <location>
        <begin position="36"/>
        <end position="80"/>
    </location>
</feature>
<gene>
    <name evidence="3" type="ORF">Syun_016349</name>
</gene>
<feature type="compositionally biased region" description="Polar residues" evidence="1">
    <location>
        <begin position="71"/>
        <end position="80"/>
    </location>
</feature>
<evidence type="ECO:0000256" key="2">
    <source>
        <dbReference type="SAM" id="SignalP"/>
    </source>
</evidence>
<evidence type="ECO:0000256" key="1">
    <source>
        <dbReference type="SAM" id="MobiDB-lite"/>
    </source>
</evidence>
<feature type="signal peptide" evidence="2">
    <location>
        <begin position="1"/>
        <end position="25"/>
    </location>
</feature>